<dbReference type="RefSeq" id="WP_016562536.1">
    <property type="nucleotide sequence ID" value="NC_021575.1"/>
</dbReference>
<dbReference type="InterPro" id="IPR010998">
    <property type="entry name" value="Integrase_recombinase_N"/>
</dbReference>
<dbReference type="PANTHER" id="PTHR30349:SF41">
    <property type="entry name" value="INTEGRASE_RECOMBINASE PROTEIN MJ0367-RELATED"/>
    <property type="match status" value="1"/>
</dbReference>
<dbReference type="GO" id="GO:0003677">
    <property type="term" value="F:DNA binding"/>
    <property type="evidence" value="ECO:0007669"/>
    <property type="project" value="UniProtKB-UniRule"/>
</dbReference>
<dbReference type="Gene3D" id="1.10.150.130">
    <property type="match status" value="1"/>
</dbReference>
<dbReference type="InterPro" id="IPR002104">
    <property type="entry name" value="Integrase_catalytic"/>
</dbReference>
<dbReference type="GeneID" id="58727524"/>
<reference evidence="8" key="1">
    <citation type="journal article" date="2013" name="Russ. J. Genet.">
        <title>New low-copy plasmid of cyanobacteria Anabaena variabilis.</title>
        <authorList>
            <person name="Mardanov A.V."/>
            <person name="Beletsky A.V."/>
            <person name="Gumerov V.M."/>
            <person name="Karbisheva E.A."/>
            <person name="Mikheeva L.E."/>
        </authorList>
    </citation>
    <scope>NUCLEOTIDE SEQUENCE</scope>
    <source>
        <strain evidence="8">ATCC 29413</strain>
        <plasmid evidence="8">D</plasmid>
    </source>
</reference>
<dbReference type="EMBL" id="KC733807">
    <property type="protein sequence ID" value="AGO03677.1"/>
    <property type="molecule type" value="Genomic_DNA"/>
</dbReference>
<geneLocation type="plasmid" evidence="8">
    <name>D</name>
</geneLocation>
<evidence type="ECO:0000256" key="3">
    <source>
        <dbReference type="ARBA" id="ARBA00023125"/>
    </source>
</evidence>
<feature type="domain" description="Core-binding (CB)" evidence="7">
    <location>
        <begin position="22"/>
        <end position="98"/>
    </location>
</feature>
<dbReference type="GO" id="GO:0006310">
    <property type="term" value="P:DNA recombination"/>
    <property type="evidence" value="ECO:0007669"/>
    <property type="project" value="UniProtKB-KW"/>
</dbReference>
<keyword evidence="4" id="KW-0233">DNA recombination</keyword>
<comment type="similarity">
    <text evidence="1">Belongs to the 'phage' integrase family.</text>
</comment>
<evidence type="ECO:0000256" key="4">
    <source>
        <dbReference type="ARBA" id="ARBA00023172"/>
    </source>
</evidence>
<proteinExistence type="inferred from homology"/>
<evidence type="ECO:0000259" key="6">
    <source>
        <dbReference type="PROSITE" id="PS51898"/>
    </source>
</evidence>
<dbReference type="PANTHER" id="PTHR30349">
    <property type="entry name" value="PHAGE INTEGRASE-RELATED"/>
    <property type="match status" value="1"/>
</dbReference>
<dbReference type="SUPFAM" id="SSF56349">
    <property type="entry name" value="DNA breaking-rejoining enzymes"/>
    <property type="match status" value="1"/>
</dbReference>
<dbReference type="Pfam" id="PF00589">
    <property type="entry name" value="Phage_integrase"/>
    <property type="match status" value="1"/>
</dbReference>
<accession>R9WVZ9</accession>
<evidence type="ECO:0000256" key="2">
    <source>
        <dbReference type="ARBA" id="ARBA00022908"/>
    </source>
</evidence>
<dbReference type="PROSITE" id="PS51898">
    <property type="entry name" value="TYR_RECOMBINASE"/>
    <property type="match status" value="1"/>
</dbReference>
<gene>
    <name evidence="8" type="ORF">AvaD_0010</name>
</gene>
<protein>
    <submittedName>
        <fullName evidence="8">Integrase family protein</fullName>
    </submittedName>
</protein>
<dbReference type="InterPro" id="IPR004107">
    <property type="entry name" value="Integrase_SAM-like_N"/>
</dbReference>
<evidence type="ECO:0000259" key="7">
    <source>
        <dbReference type="PROSITE" id="PS51900"/>
    </source>
</evidence>
<dbReference type="AlphaFoldDB" id="R9WVZ9"/>
<dbReference type="InterPro" id="IPR050090">
    <property type="entry name" value="Tyrosine_recombinase_XerCD"/>
</dbReference>
<dbReference type="PROSITE" id="PS51900">
    <property type="entry name" value="CB"/>
    <property type="match status" value="1"/>
</dbReference>
<dbReference type="Pfam" id="PF13495">
    <property type="entry name" value="Phage_int_SAM_4"/>
    <property type="match status" value="1"/>
</dbReference>
<dbReference type="Gene3D" id="1.10.443.10">
    <property type="entry name" value="Intergrase catalytic core"/>
    <property type="match status" value="1"/>
</dbReference>
<keyword evidence="3 5" id="KW-0238">DNA-binding</keyword>
<evidence type="ECO:0000313" key="8">
    <source>
        <dbReference type="EMBL" id="AGO03677.1"/>
    </source>
</evidence>
<dbReference type="InterPro" id="IPR013762">
    <property type="entry name" value="Integrase-like_cat_sf"/>
</dbReference>
<keyword evidence="8" id="KW-0614">Plasmid</keyword>
<name>R9WVZ9_TRIV2</name>
<evidence type="ECO:0000256" key="1">
    <source>
        <dbReference type="ARBA" id="ARBA00008857"/>
    </source>
</evidence>
<dbReference type="GO" id="GO:0015074">
    <property type="term" value="P:DNA integration"/>
    <property type="evidence" value="ECO:0007669"/>
    <property type="project" value="UniProtKB-KW"/>
</dbReference>
<keyword evidence="2" id="KW-0229">DNA integration</keyword>
<evidence type="ECO:0000256" key="5">
    <source>
        <dbReference type="PROSITE-ProRule" id="PRU01248"/>
    </source>
</evidence>
<organism evidence="8">
    <name type="scientific">Trichormus variabilis (strain ATCC 29413 / PCC 7937)</name>
    <name type="common">Anabaena variabilis</name>
    <dbReference type="NCBI Taxonomy" id="240292"/>
    <lineage>
        <taxon>Bacteria</taxon>
        <taxon>Bacillati</taxon>
        <taxon>Cyanobacteriota</taxon>
        <taxon>Cyanophyceae</taxon>
        <taxon>Nostocales</taxon>
        <taxon>Nostocaceae</taxon>
        <taxon>Trichormus</taxon>
    </lineage>
</organism>
<dbReference type="InterPro" id="IPR044068">
    <property type="entry name" value="CB"/>
</dbReference>
<feature type="domain" description="Tyr recombinase" evidence="6">
    <location>
        <begin position="119"/>
        <end position="294"/>
    </location>
</feature>
<sequence length="296" mass="32466">MSPVALVHTEERKQLAKLAPVDAQAKLIEMWLYGKSQRSQEAYRLYITKFLAFVAKPVPTITLEDLYDFAGHLDGLGLAPVTQKTYLSAVKSLLSFAQKIGMTPVNIGAAMSLNKTPDTLNERLLTESEVARLIGMELNLRNRGILQLLYAAGLRVSELCALKWKNLAPRGDSGQVTVLGKGNRTRSVLLPKSVWDNLMQLRGNAADSDPMFCSRKGKGHLDRKTINKIIAAAAKRAGLDAKVSPHWLRHAHATHSLERGANIGLVQQTLGHANVSTTSRYLHARPSDSSALYLPV</sequence>
<dbReference type="InterPro" id="IPR011010">
    <property type="entry name" value="DNA_brk_join_enz"/>
</dbReference>